<gene>
    <name evidence="3" type="ORF">CPT_Piffle_005</name>
</gene>
<dbReference type="EMBL" id="MZ326857">
    <property type="protein sequence ID" value="QYW01865.1"/>
    <property type="molecule type" value="Genomic_DNA"/>
</dbReference>
<keyword evidence="4" id="KW-1185">Reference proteome</keyword>
<evidence type="ECO:0000313" key="4">
    <source>
        <dbReference type="Proteomes" id="UP000827904"/>
    </source>
</evidence>
<evidence type="ECO:0000256" key="2">
    <source>
        <dbReference type="SAM" id="Phobius"/>
    </source>
</evidence>
<dbReference type="Proteomes" id="UP000827904">
    <property type="component" value="Segment"/>
</dbReference>
<reference evidence="3 4" key="1">
    <citation type="submission" date="2021-06" db="EMBL/GenBank/DDBJ databases">
        <title>Complete genome sequence of Stenotrophomonas maltophilia phage Piffle.</title>
        <authorList>
            <person name="Kirchhoff M."/>
            <person name="Ortega C."/>
            <person name="Clark J."/>
            <person name="Liu M."/>
            <person name="Burrowes B."/>
        </authorList>
    </citation>
    <scope>NUCLEOTIDE SEQUENCE [LARGE SCALE GENOMIC DNA]</scope>
</reference>
<evidence type="ECO:0000313" key="3">
    <source>
        <dbReference type="EMBL" id="QYW01865.1"/>
    </source>
</evidence>
<evidence type="ECO:0000256" key="1">
    <source>
        <dbReference type="SAM" id="MobiDB-lite"/>
    </source>
</evidence>
<name>A0AAE7WML9_9CAUD</name>
<organism evidence="3 4">
    <name type="scientific">Stenotrophomonas phage Piffle</name>
    <dbReference type="NCBI Taxonomy" id="2859656"/>
    <lineage>
        <taxon>Viruses</taxon>
        <taxon>Duplodnaviria</taxon>
        <taxon>Heunggongvirae</taxon>
        <taxon>Uroviricota</taxon>
        <taxon>Caudoviricetes</taxon>
        <taxon>Schitoviridae</taxon>
        <taxon>Pokkenvirus</taxon>
        <taxon>Pokkenvirus piffle</taxon>
    </lineage>
</organism>
<keyword evidence="2" id="KW-0812">Transmembrane</keyword>
<proteinExistence type="predicted"/>
<keyword evidence="2" id="KW-1133">Transmembrane helix</keyword>
<sequence>MSNRIDRSLGVKPYSNHGGKQAAPQPKGFSLKLKTVLICLAIIMVGAALYPTSHCQQEVRCVD</sequence>
<keyword evidence="2" id="KW-0472">Membrane</keyword>
<accession>A0AAE7WML9</accession>
<protein>
    <submittedName>
        <fullName evidence="3">Membrane protein</fullName>
    </submittedName>
</protein>
<feature type="region of interest" description="Disordered" evidence="1">
    <location>
        <begin position="1"/>
        <end position="26"/>
    </location>
</feature>
<feature type="transmembrane region" description="Helical" evidence="2">
    <location>
        <begin position="35"/>
        <end position="52"/>
    </location>
</feature>